<evidence type="ECO:0000313" key="1">
    <source>
        <dbReference type="EMBL" id="SFR02930.1"/>
    </source>
</evidence>
<dbReference type="Proteomes" id="UP000198583">
    <property type="component" value="Unassembled WGS sequence"/>
</dbReference>
<evidence type="ECO:0008006" key="3">
    <source>
        <dbReference type="Google" id="ProtNLM"/>
    </source>
</evidence>
<dbReference type="InterPro" id="IPR015315">
    <property type="entry name" value="DUF1963"/>
</dbReference>
<dbReference type="EMBL" id="FOYL01000002">
    <property type="protein sequence ID" value="SFR02930.1"/>
    <property type="molecule type" value="Genomic_DNA"/>
</dbReference>
<keyword evidence="2" id="KW-1185">Reference proteome</keyword>
<dbReference type="AlphaFoldDB" id="A0A1I6DBV1"/>
<dbReference type="STRING" id="84724.SAMN04488564_102210"/>
<sequence>MAAFREKAVAQGFSADEVERWAAVARPCLRLNLGGDGPVVGQFGGPLLLPADAPDPSHPFVASLDLAALPAEAAGLPLPADGHLLLFAFPEDDDCDGNVGSAVHVPAGTAVTERDRYVSWWADEDDYGDMIEQYPQGPLRAAADVSLPHFCDDAFTVGLWDDSKWPPYSAALIELLREARDDASDWGTLQIGGCASEEVVDLHDPIESVISTALRAREAGEVDGEVSEHFADWVLLADWHTDIEGWEGATVHWAVQREDLIARRFDRVFVTRYWNP</sequence>
<reference evidence="2" key="1">
    <citation type="submission" date="2016-10" db="EMBL/GenBank/DDBJ databases">
        <authorList>
            <person name="Varghese N."/>
            <person name="Submissions S."/>
        </authorList>
    </citation>
    <scope>NUCLEOTIDE SEQUENCE [LARGE SCALE GENOMIC DNA]</scope>
    <source>
        <strain evidence="2">DSM 44232</strain>
    </source>
</reference>
<dbReference type="InterPro" id="IPR035948">
    <property type="entry name" value="YwqG-like_sf"/>
</dbReference>
<accession>A0A1I6DBV1</accession>
<protein>
    <recommendedName>
        <fullName evidence="3">DUF1963 domain-containing protein</fullName>
    </recommendedName>
</protein>
<proteinExistence type="predicted"/>
<gene>
    <name evidence="1" type="ORF">SAMN04488564_102210</name>
</gene>
<dbReference type="Pfam" id="PF09234">
    <property type="entry name" value="DUF1963"/>
    <property type="match status" value="1"/>
</dbReference>
<name>A0A1I6DBV1_9PSEU</name>
<dbReference type="SUPFAM" id="SSF103032">
    <property type="entry name" value="Hypothetical protein YwqG"/>
    <property type="match status" value="1"/>
</dbReference>
<organism evidence="1 2">
    <name type="scientific">Lentzea waywayandensis</name>
    <dbReference type="NCBI Taxonomy" id="84724"/>
    <lineage>
        <taxon>Bacteria</taxon>
        <taxon>Bacillati</taxon>
        <taxon>Actinomycetota</taxon>
        <taxon>Actinomycetes</taxon>
        <taxon>Pseudonocardiales</taxon>
        <taxon>Pseudonocardiaceae</taxon>
        <taxon>Lentzea</taxon>
    </lineage>
</organism>
<dbReference type="Gene3D" id="2.30.320.10">
    <property type="entry name" value="YwqG-like"/>
    <property type="match status" value="1"/>
</dbReference>
<evidence type="ECO:0000313" key="2">
    <source>
        <dbReference type="Proteomes" id="UP000198583"/>
    </source>
</evidence>